<sequence length="106" mass="12126">MKQARRQDTAEYAHQVMPGENSRNDKNVIAGVIRARRRRRLGGGMCCGTTDGVLLAWEYEYRDRLEERQSCDARCCRGDVTRIQQDSSESAALSHILQDFVRFGQC</sequence>
<evidence type="ECO:0000256" key="1">
    <source>
        <dbReference type="SAM" id="MobiDB-lite"/>
    </source>
</evidence>
<evidence type="ECO:0000313" key="3">
    <source>
        <dbReference type="Proteomes" id="UP000324222"/>
    </source>
</evidence>
<reference evidence="2 3" key="1">
    <citation type="submission" date="2019-05" db="EMBL/GenBank/DDBJ databases">
        <title>Another draft genome of Portunus trituberculatus and its Hox gene families provides insights of decapod evolution.</title>
        <authorList>
            <person name="Jeong J.-H."/>
            <person name="Song I."/>
            <person name="Kim S."/>
            <person name="Choi T."/>
            <person name="Kim D."/>
            <person name="Ryu S."/>
            <person name="Kim W."/>
        </authorList>
    </citation>
    <scope>NUCLEOTIDE SEQUENCE [LARGE SCALE GENOMIC DNA]</scope>
    <source>
        <tissue evidence="2">Muscle</tissue>
    </source>
</reference>
<keyword evidence="3" id="KW-1185">Reference proteome</keyword>
<name>A0A5B7EEW8_PORTR</name>
<accession>A0A5B7EEW8</accession>
<feature type="region of interest" description="Disordered" evidence="1">
    <location>
        <begin position="1"/>
        <end position="24"/>
    </location>
</feature>
<evidence type="ECO:0000313" key="2">
    <source>
        <dbReference type="EMBL" id="MPC32791.1"/>
    </source>
</evidence>
<feature type="compositionally biased region" description="Basic and acidic residues" evidence="1">
    <location>
        <begin position="1"/>
        <end position="11"/>
    </location>
</feature>
<organism evidence="2 3">
    <name type="scientific">Portunus trituberculatus</name>
    <name type="common">Swimming crab</name>
    <name type="synonym">Neptunus trituberculatus</name>
    <dbReference type="NCBI Taxonomy" id="210409"/>
    <lineage>
        <taxon>Eukaryota</taxon>
        <taxon>Metazoa</taxon>
        <taxon>Ecdysozoa</taxon>
        <taxon>Arthropoda</taxon>
        <taxon>Crustacea</taxon>
        <taxon>Multicrustacea</taxon>
        <taxon>Malacostraca</taxon>
        <taxon>Eumalacostraca</taxon>
        <taxon>Eucarida</taxon>
        <taxon>Decapoda</taxon>
        <taxon>Pleocyemata</taxon>
        <taxon>Brachyura</taxon>
        <taxon>Eubrachyura</taxon>
        <taxon>Portunoidea</taxon>
        <taxon>Portunidae</taxon>
        <taxon>Portuninae</taxon>
        <taxon>Portunus</taxon>
    </lineage>
</organism>
<gene>
    <name evidence="2" type="ORF">E2C01_026121</name>
</gene>
<proteinExistence type="predicted"/>
<dbReference type="AlphaFoldDB" id="A0A5B7EEW8"/>
<dbReference type="EMBL" id="VSRR010002697">
    <property type="protein sequence ID" value="MPC32791.1"/>
    <property type="molecule type" value="Genomic_DNA"/>
</dbReference>
<comment type="caution">
    <text evidence="2">The sequence shown here is derived from an EMBL/GenBank/DDBJ whole genome shotgun (WGS) entry which is preliminary data.</text>
</comment>
<dbReference type="Proteomes" id="UP000324222">
    <property type="component" value="Unassembled WGS sequence"/>
</dbReference>
<protein>
    <submittedName>
        <fullName evidence="2">Uncharacterized protein</fullName>
    </submittedName>
</protein>